<feature type="transmembrane region" description="Helical" evidence="10">
    <location>
        <begin position="823"/>
        <end position="840"/>
    </location>
</feature>
<dbReference type="SUPFAM" id="SSF81653">
    <property type="entry name" value="Calcium ATPase, transduction domain A"/>
    <property type="match status" value="1"/>
</dbReference>
<dbReference type="InterPro" id="IPR008250">
    <property type="entry name" value="ATPase_P-typ_transduc_dom_A_sf"/>
</dbReference>
<protein>
    <recommendedName>
        <fullName evidence="10">Plasma membrane ATPase</fullName>
        <ecNumber evidence="10">7.1.2.1</ecNumber>
    </recommendedName>
</protein>
<feature type="transmembrane region" description="Helical" evidence="10">
    <location>
        <begin position="702"/>
        <end position="725"/>
    </location>
</feature>
<dbReference type="InterPro" id="IPR023298">
    <property type="entry name" value="ATPase_P-typ_TM_dom_sf"/>
</dbReference>
<keyword evidence="10" id="KW-0406">Ion transport</keyword>
<name>A0A4V4HI06_DENBC</name>
<dbReference type="SFLD" id="SFLDF00027">
    <property type="entry name" value="p-type_atpase"/>
    <property type="match status" value="1"/>
</dbReference>
<evidence type="ECO:0000256" key="6">
    <source>
        <dbReference type="ARBA" id="ARBA00022840"/>
    </source>
</evidence>
<gene>
    <name evidence="13" type="ORF">K435DRAFT_648822</name>
</gene>
<proteinExistence type="inferred from homology"/>
<keyword evidence="8 10" id="KW-1133">Transmembrane helix</keyword>
<comment type="function">
    <text evidence="1">The plasma membrane ATPase of plants and fungi is a hydrogen ion pump. The proton gradient it generates drives the active transport of nutrients by H(+)-symport. The resulting external acidification and/or internal alkinization may mediate growth responses.</text>
</comment>
<dbReference type="Proteomes" id="UP000297245">
    <property type="component" value="Unassembled WGS sequence"/>
</dbReference>
<feature type="compositionally biased region" description="Basic and acidic residues" evidence="11">
    <location>
        <begin position="26"/>
        <end position="44"/>
    </location>
</feature>
<dbReference type="GO" id="GO:0016887">
    <property type="term" value="F:ATP hydrolysis activity"/>
    <property type="evidence" value="ECO:0007669"/>
    <property type="project" value="InterPro"/>
</dbReference>
<feature type="transmembrane region" description="Helical" evidence="10">
    <location>
        <begin position="885"/>
        <end position="905"/>
    </location>
</feature>
<accession>A0A4V4HI06</accession>
<dbReference type="FunFam" id="2.70.150.10:FF:000004">
    <property type="entry name" value="Plasma membrane ATPase"/>
    <property type="match status" value="1"/>
</dbReference>
<dbReference type="InterPro" id="IPR001757">
    <property type="entry name" value="P_typ_ATPase"/>
</dbReference>
<evidence type="ECO:0000256" key="2">
    <source>
        <dbReference type="ARBA" id="ARBA00004141"/>
    </source>
</evidence>
<feature type="transmembrane region" description="Helical" evidence="10">
    <location>
        <begin position="766"/>
        <end position="789"/>
    </location>
</feature>
<comment type="catalytic activity">
    <reaction evidence="10">
        <text>ATP + H2O + H(+)(in) = ADP + phosphate + 2 H(+)(out)</text>
        <dbReference type="Rhea" id="RHEA:20852"/>
        <dbReference type="ChEBI" id="CHEBI:15377"/>
        <dbReference type="ChEBI" id="CHEBI:15378"/>
        <dbReference type="ChEBI" id="CHEBI:30616"/>
        <dbReference type="ChEBI" id="CHEBI:43474"/>
        <dbReference type="ChEBI" id="CHEBI:456216"/>
        <dbReference type="EC" id="7.1.2.1"/>
    </reaction>
</comment>
<dbReference type="PROSITE" id="PS00154">
    <property type="entry name" value="ATPASE_E1_E2"/>
    <property type="match status" value="1"/>
</dbReference>
<comment type="similarity">
    <text evidence="3 10">Belongs to the cation transport ATPase (P-type) (TC 3.A.3) family. Type IIIA subfamily.</text>
</comment>
<keyword evidence="9 10" id="KW-0472">Membrane</keyword>
<feature type="transmembrane region" description="Helical" evidence="10">
    <location>
        <begin position="333"/>
        <end position="355"/>
    </location>
</feature>
<dbReference type="InterPro" id="IPR023299">
    <property type="entry name" value="ATPase_P-typ_cyto_dom_N"/>
</dbReference>
<dbReference type="Pfam" id="PF00690">
    <property type="entry name" value="Cation_ATPase_N"/>
    <property type="match status" value="1"/>
</dbReference>
<dbReference type="GO" id="GO:0005524">
    <property type="term" value="F:ATP binding"/>
    <property type="evidence" value="ECO:0007669"/>
    <property type="project" value="UniProtKB-UniRule"/>
</dbReference>
<dbReference type="SUPFAM" id="SSF81660">
    <property type="entry name" value="Metal cation-transporting ATPase, ATP-binding domain N"/>
    <property type="match status" value="1"/>
</dbReference>
<dbReference type="SFLD" id="SFLDS00003">
    <property type="entry name" value="Haloacid_Dehalogenase"/>
    <property type="match status" value="1"/>
</dbReference>
<dbReference type="GO" id="GO:0120029">
    <property type="term" value="P:proton export across plasma membrane"/>
    <property type="evidence" value="ECO:0007669"/>
    <property type="project" value="UniProtKB-UniRule"/>
</dbReference>
<dbReference type="Pfam" id="PF00702">
    <property type="entry name" value="Hydrolase"/>
    <property type="match status" value="1"/>
</dbReference>
<keyword evidence="10" id="KW-0813">Transport</keyword>
<dbReference type="InterPro" id="IPR044492">
    <property type="entry name" value="P_typ_ATPase_HD_dom"/>
</dbReference>
<dbReference type="Pfam" id="PF00122">
    <property type="entry name" value="E1-E2_ATPase"/>
    <property type="match status" value="1"/>
</dbReference>
<dbReference type="OrthoDB" id="116380at2759"/>
<evidence type="ECO:0000256" key="7">
    <source>
        <dbReference type="ARBA" id="ARBA00022967"/>
    </source>
</evidence>
<feature type="transmembrane region" description="Helical" evidence="10">
    <location>
        <begin position="299"/>
        <end position="321"/>
    </location>
</feature>
<dbReference type="EC" id="7.1.2.1" evidence="10"/>
<evidence type="ECO:0000256" key="4">
    <source>
        <dbReference type="ARBA" id="ARBA00022692"/>
    </source>
</evidence>
<keyword evidence="5 10" id="KW-0547">Nucleotide-binding</keyword>
<comment type="subcellular location">
    <subcellularLocation>
        <location evidence="10">Cell membrane</location>
        <topology evidence="10">Multi-pass membrane protein</topology>
    </subcellularLocation>
    <subcellularLocation>
        <location evidence="2">Membrane</location>
        <topology evidence="2">Multi-pass membrane protein</topology>
    </subcellularLocation>
</comment>
<dbReference type="EMBL" id="ML179053">
    <property type="protein sequence ID" value="THV04766.1"/>
    <property type="molecule type" value="Genomic_DNA"/>
</dbReference>
<evidence type="ECO:0000256" key="1">
    <source>
        <dbReference type="ARBA" id="ARBA00003417"/>
    </source>
</evidence>
<dbReference type="AlphaFoldDB" id="A0A4V4HI06"/>
<dbReference type="InterPro" id="IPR006534">
    <property type="entry name" value="P-type_ATPase_IIIA"/>
</dbReference>
<feature type="region of interest" description="Disordered" evidence="11">
    <location>
        <begin position="1"/>
        <end position="44"/>
    </location>
</feature>
<sequence>MASNVEKEPGPQGDSPVNPTPGTPPTEEKKKREYKEFGHEEEGPTHAHVDMSTIQLRAEDLYDKEKVDLETVVIDDVFKLLQCDENGLTKDEAKRRLEIFGPNKLESEEQNPILQFLSFMWNPLSWVMEAAALVAIALSNGEGRAPDWQDFVGIVLLLFINSAIGFYEERNAGNAVKALMDSLAPKAKVKRDGSWSEIESADLVPGDMISFKIGDIVPADCRLTEAINVSIDQAALTGESLPQAKKTGDQCFSGSTCKQGEAEGVVISTGANTFFGRAASLVGQDDDTTGHLQKILAQIGSFCLIAIGIFVVLEIVILYPRFHYTYRRGLDNILVLLIGGIPIAMPTVLSVTLAVGAQQLAKHKAIVTRITAIEELAGVTILCSDKTGTLTTNKLTIDRNTIRTYGPFSADDVVLLAAYASRTENQDAIDASVVQAVGDAGKARAGITLLDFKPFNPVDKRTEITYREESTGKLKRVTKGMTGIIIELCSRNKTDEIENRLEADVEEYASRGLRALAVAYEELDGDDHEAEGNGFELIGLLAIFDPPRDDTKQTIDDALALGVKVKMVTGDQLAIAKETGRRLGLGDHMYPAKVLKDGPAPGGKHASLDEMIMDADGFAGVFPEHKYEIVKRLQGLGHLCAMTGDGANDAPALSRANVGIAVEGATDAARGAADIVLTEPGLSTIVHAIRGSRIIFQRMRNYSIYACAVTIRIVVCFAILAFAYQFDFPPFMVLIIALLNDGTIMTLSVDRVLPSMTPDSWDLAEIFAYAVAYGLYLTLSTIALVIIIMETTFFQDKFGVSLETGAGSAAGGSVDANDRQLHMVIYLQVAIISQALIFVTRSHGFFFMERPSFALMGAFCVAQLVSSIIAAYANWGFTNIQGISGGWIGIVWVWNIIWFIPLDWIKFAMKATIIKYLRQRHEAAAAKAISSEGVPMTRTTSRAASVHESLYSNRVSFIRRAARKVGFGGRVSIKPEELQRFSSYQAQNTGQTLARHPSRTAGVA</sequence>
<feature type="transmembrane region" description="Helical" evidence="10">
    <location>
        <begin position="151"/>
        <end position="167"/>
    </location>
</feature>
<evidence type="ECO:0000256" key="11">
    <source>
        <dbReference type="SAM" id="MobiDB-lite"/>
    </source>
</evidence>
<keyword evidence="6 10" id="KW-0067">ATP-binding</keyword>
<keyword evidence="4 10" id="KW-0812">Transmembrane</keyword>
<feature type="domain" description="Cation-transporting P-type ATPase N-terminal" evidence="12">
    <location>
        <begin position="68"/>
        <end position="140"/>
    </location>
</feature>
<evidence type="ECO:0000256" key="8">
    <source>
        <dbReference type="ARBA" id="ARBA00022989"/>
    </source>
</evidence>
<feature type="transmembrane region" description="Helical" evidence="10">
    <location>
        <begin position="852"/>
        <end position="873"/>
    </location>
</feature>
<evidence type="ECO:0000256" key="3">
    <source>
        <dbReference type="ARBA" id="ARBA00008804"/>
    </source>
</evidence>
<dbReference type="InterPro" id="IPR023214">
    <property type="entry name" value="HAD_sf"/>
</dbReference>
<dbReference type="GO" id="GO:0005886">
    <property type="term" value="C:plasma membrane"/>
    <property type="evidence" value="ECO:0007669"/>
    <property type="project" value="UniProtKB-SubCell"/>
</dbReference>
<dbReference type="Gene3D" id="1.20.1110.10">
    <property type="entry name" value="Calcium-transporting ATPase, transmembrane domain"/>
    <property type="match status" value="1"/>
</dbReference>
<dbReference type="InterPro" id="IPR059000">
    <property type="entry name" value="ATPase_P-type_domA"/>
</dbReference>
<dbReference type="NCBIfam" id="TIGR01647">
    <property type="entry name" value="ATPase-IIIA_H"/>
    <property type="match status" value="1"/>
</dbReference>
<dbReference type="GO" id="GO:0008553">
    <property type="term" value="F:P-type proton-exporting transporter activity"/>
    <property type="evidence" value="ECO:0007669"/>
    <property type="project" value="UniProtKB-UniRule"/>
</dbReference>
<dbReference type="SMART" id="SM00831">
    <property type="entry name" value="Cation_ATPase_N"/>
    <property type="match status" value="1"/>
</dbReference>
<evidence type="ECO:0000313" key="14">
    <source>
        <dbReference type="Proteomes" id="UP000297245"/>
    </source>
</evidence>
<evidence type="ECO:0000313" key="13">
    <source>
        <dbReference type="EMBL" id="THV04766.1"/>
    </source>
</evidence>
<evidence type="ECO:0000259" key="12">
    <source>
        <dbReference type="SMART" id="SM00831"/>
    </source>
</evidence>
<dbReference type="InterPro" id="IPR018303">
    <property type="entry name" value="ATPase_P-typ_P_site"/>
</dbReference>
<keyword evidence="14" id="KW-1185">Reference proteome</keyword>
<dbReference type="InterPro" id="IPR036412">
    <property type="entry name" value="HAD-like_sf"/>
</dbReference>
<evidence type="ECO:0000256" key="10">
    <source>
        <dbReference type="RuleBase" id="RU362083"/>
    </source>
</evidence>
<dbReference type="SUPFAM" id="SSF81665">
    <property type="entry name" value="Calcium ATPase, transmembrane domain M"/>
    <property type="match status" value="1"/>
</dbReference>
<dbReference type="Gene3D" id="3.40.50.1000">
    <property type="entry name" value="HAD superfamily/HAD-like"/>
    <property type="match status" value="1"/>
</dbReference>
<keyword evidence="10" id="KW-0375">Hydrogen ion transport</keyword>
<dbReference type="FunFam" id="3.40.50.1000:FF:000268">
    <property type="entry name" value="ATPase 4 plasma membrane-type"/>
    <property type="match status" value="1"/>
</dbReference>
<evidence type="ECO:0000256" key="5">
    <source>
        <dbReference type="ARBA" id="ARBA00022741"/>
    </source>
</evidence>
<feature type="transmembrane region" description="Helical" evidence="10">
    <location>
        <begin position="119"/>
        <end position="139"/>
    </location>
</feature>
<dbReference type="Gene3D" id="2.70.150.10">
    <property type="entry name" value="Calcium-transporting ATPase, cytoplasmic transduction domain A"/>
    <property type="match status" value="1"/>
</dbReference>
<dbReference type="PANTHER" id="PTHR42861">
    <property type="entry name" value="CALCIUM-TRANSPORTING ATPASE"/>
    <property type="match status" value="1"/>
</dbReference>
<dbReference type="SFLD" id="SFLDG00002">
    <property type="entry name" value="C1.7:_P-type_atpase_like"/>
    <property type="match status" value="1"/>
</dbReference>
<keyword evidence="7 10" id="KW-1278">Translocase</keyword>
<dbReference type="FunFam" id="3.40.1110.10:FF:000005">
    <property type="entry name" value="Plasma membrane ATPase"/>
    <property type="match status" value="1"/>
</dbReference>
<evidence type="ECO:0000256" key="9">
    <source>
        <dbReference type="ARBA" id="ARBA00023136"/>
    </source>
</evidence>
<dbReference type="CDD" id="cd02076">
    <property type="entry name" value="P-type_ATPase_H"/>
    <property type="match status" value="1"/>
</dbReference>
<dbReference type="PRINTS" id="PR00120">
    <property type="entry name" value="HATPASE"/>
</dbReference>
<dbReference type="NCBIfam" id="TIGR01494">
    <property type="entry name" value="ATPase_P-type"/>
    <property type="match status" value="2"/>
</dbReference>
<reference evidence="13 14" key="1">
    <citation type="journal article" date="2019" name="Nat. Ecol. Evol.">
        <title>Megaphylogeny resolves global patterns of mushroom evolution.</title>
        <authorList>
            <person name="Varga T."/>
            <person name="Krizsan K."/>
            <person name="Foldi C."/>
            <person name="Dima B."/>
            <person name="Sanchez-Garcia M."/>
            <person name="Sanchez-Ramirez S."/>
            <person name="Szollosi G.J."/>
            <person name="Szarkandi J.G."/>
            <person name="Papp V."/>
            <person name="Albert L."/>
            <person name="Andreopoulos W."/>
            <person name="Angelini C."/>
            <person name="Antonin V."/>
            <person name="Barry K.W."/>
            <person name="Bougher N.L."/>
            <person name="Buchanan P."/>
            <person name="Buyck B."/>
            <person name="Bense V."/>
            <person name="Catcheside P."/>
            <person name="Chovatia M."/>
            <person name="Cooper J."/>
            <person name="Damon W."/>
            <person name="Desjardin D."/>
            <person name="Finy P."/>
            <person name="Geml J."/>
            <person name="Haridas S."/>
            <person name="Hughes K."/>
            <person name="Justo A."/>
            <person name="Karasinski D."/>
            <person name="Kautmanova I."/>
            <person name="Kiss B."/>
            <person name="Kocsube S."/>
            <person name="Kotiranta H."/>
            <person name="LaButti K.M."/>
            <person name="Lechner B.E."/>
            <person name="Liimatainen K."/>
            <person name="Lipzen A."/>
            <person name="Lukacs Z."/>
            <person name="Mihaltcheva S."/>
            <person name="Morgado L.N."/>
            <person name="Niskanen T."/>
            <person name="Noordeloos M.E."/>
            <person name="Ohm R.A."/>
            <person name="Ortiz-Santana B."/>
            <person name="Ovrebo C."/>
            <person name="Racz N."/>
            <person name="Riley R."/>
            <person name="Savchenko A."/>
            <person name="Shiryaev A."/>
            <person name="Soop K."/>
            <person name="Spirin V."/>
            <person name="Szebenyi C."/>
            <person name="Tomsovsky M."/>
            <person name="Tulloss R.E."/>
            <person name="Uehling J."/>
            <person name="Grigoriev I.V."/>
            <person name="Vagvolgyi C."/>
            <person name="Papp T."/>
            <person name="Martin F.M."/>
            <person name="Miettinen O."/>
            <person name="Hibbett D.S."/>
            <person name="Nagy L.G."/>
        </authorList>
    </citation>
    <scope>NUCLEOTIDE SEQUENCE [LARGE SCALE GENOMIC DNA]</scope>
    <source>
        <strain evidence="13 14">CBS 962.96</strain>
    </source>
</reference>
<dbReference type="SUPFAM" id="SSF56784">
    <property type="entry name" value="HAD-like"/>
    <property type="match status" value="1"/>
</dbReference>
<keyword evidence="10" id="KW-0460">Magnesium</keyword>
<dbReference type="PRINTS" id="PR00119">
    <property type="entry name" value="CATATPASE"/>
</dbReference>
<dbReference type="Gene3D" id="3.40.1110.10">
    <property type="entry name" value="Calcium-transporting ATPase, cytoplasmic domain N"/>
    <property type="match status" value="1"/>
</dbReference>
<organism evidence="13 14">
    <name type="scientific">Dendrothele bispora (strain CBS 962.96)</name>
    <dbReference type="NCBI Taxonomy" id="1314807"/>
    <lineage>
        <taxon>Eukaryota</taxon>
        <taxon>Fungi</taxon>
        <taxon>Dikarya</taxon>
        <taxon>Basidiomycota</taxon>
        <taxon>Agaricomycotina</taxon>
        <taxon>Agaricomycetes</taxon>
        <taxon>Agaricomycetidae</taxon>
        <taxon>Agaricales</taxon>
        <taxon>Agaricales incertae sedis</taxon>
        <taxon>Dendrothele</taxon>
    </lineage>
</organism>
<dbReference type="InterPro" id="IPR004014">
    <property type="entry name" value="ATPase_P-typ_cation-transptr_N"/>
</dbReference>